<dbReference type="CDD" id="cd22332">
    <property type="entry name" value="HsdR_N"/>
    <property type="match status" value="1"/>
</dbReference>
<keyword evidence="4 10" id="KW-0547">Nucleotide-binding</keyword>
<comment type="caution">
    <text evidence="12">The sequence shown here is derived from an EMBL/GenBank/DDBJ whole genome shotgun (WGS) entry which is preliminary data.</text>
</comment>
<feature type="domain" description="Helicase ATP-binding" evidence="11">
    <location>
        <begin position="326"/>
        <end position="510"/>
    </location>
</feature>
<dbReference type="CDD" id="cd18800">
    <property type="entry name" value="SF2_C_EcoR124I-like"/>
    <property type="match status" value="1"/>
</dbReference>
<dbReference type="OrthoDB" id="9758243at2"/>
<dbReference type="RefSeq" id="WP_143916889.1">
    <property type="nucleotide sequence ID" value="NZ_CANMXV010000020.1"/>
</dbReference>
<dbReference type="InterPro" id="IPR027417">
    <property type="entry name" value="P-loop_NTPase"/>
</dbReference>
<dbReference type="Gene3D" id="3.90.1570.50">
    <property type="match status" value="1"/>
</dbReference>
<comment type="catalytic activity">
    <reaction evidence="1 10">
        <text>Endonucleolytic cleavage of DNA to give random double-stranded fragments with terminal 5'-phosphates, ATP is simultaneously hydrolyzed.</text>
        <dbReference type="EC" id="3.1.21.3"/>
    </reaction>
</comment>
<dbReference type="InterPro" id="IPR014001">
    <property type="entry name" value="Helicase_ATP-bd"/>
</dbReference>
<reference evidence="12 13" key="1">
    <citation type="submission" date="2019-07" db="EMBL/GenBank/DDBJ databases">
        <title>The draft genome sequence of Aquimarina algiphila M91.</title>
        <authorList>
            <person name="Meng X."/>
        </authorList>
    </citation>
    <scope>NUCLEOTIDE SEQUENCE [LARGE SCALE GENOMIC DNA]</scope>
    <source>
        <strain evidence="12 13">M91</strain>
    </source>
</reference>
<keyword evidence="8 10" id="KW-0067">ATP-binding</keyword>
<evidence type="ECO:0000313" key="12">
    <source>
        <dbReference type="EMBL" id="TSE08046.1"/>
    </source>
</evidence>
<dbReference type="PANTHER" id="PTHR30195">
    <property type="entry name" value="TYPE I SITE-SPECIFIC DEOXYRIBONUCLEASE PROTEIN SUBUNIT M AND R"/>
    <property type="match status" value="1"/>
</dbReference>
<evidence type="ECO:0000256" key="4">
    <source>
        <dbReference type="ARBA" id="ARBA00022741"/>
    </source>
</evidence>
<gene>
    <name evidence="12" type="ORF">FOF46_14205</name>
</gene>
<name>A0A554VJG8_9FLAO</name>
<dbReference type="EMBL" id="VLNR01000027">
    <property type="protein sequence ID" value="TSE08046.1"/>
    <property type="molecule type" value="Genomic_DNA"/>
</dbReference>
<dbReference type="SUPFAM" id="SSF52540">
    <property type="entry name" value="P-loop containing nucleoside triphosphate hydrolases"/>
    <property type="match status" value="1"/>
</dbReference>
<evidence type="ECO:0000256" key="7">
    <source>
        <dbReference type="ARBA" id="ARBA00022801"/>
    </source>
</evidence>
<keyword evidence="6 12" id="KW-0255">Endonuclease</keyword>
<proteinExistence type="inferred from homology"/>
<keyword evidence="13" id="KW-1185">Reference proteome</keyword>
<dbReference type="AlphaFoldDB" id="A0A554VJG8"/>
<dbReference type="PANTHER" id="PTHR30195:SF15">
    <property type="entry name" value="TYPE I RESTRICTION ENZYME HINDI ENDONUCLEASE SUBUNIT"/>
    <property type="match status" value="1"/>
</dbReference>
<dbReference type="Pfam" id="PF18766">
    <property type="entry name" value="SWI2_SNF2"/>
    <property type="match status" value="1"/>
</dbReference>
<evidence type="ECO:0000256" key="5">
    <source>
        <dbReference type="ARBA" id="ARBA00022747"/>
    </source>
</evidence>
<dbReference type="EC" id="3.1.21.3" evidence="10"/>
<dbReference type="InterPro" id="IPR051268">
    <property type="entry name" value="Type-I_R_enzyme_R_subunit"/>
</dbReference>
<dbReference type="InterPro" id="IPR055180">
    <property type="entry name" value="HsdR_RecA-like_helicase_dom_2"/>
</dbReference>
<evidence type="ECO:0000256" key="9">
    <source>
        <dbReference type="ARBA" id="ARBA00023125"/>
    </source>
</evidence>
<sequence>MAEYKNVELPFLEKLKDLGWEVINHGANGIPQDPTVSKRSNFKEVTLKETFKTAVSKLNTIKGTEWLTEKQLEAIYEEVTTTEKGTLALLEANTEVFNRLTGKTKITVEKNERTGETDALIQLIDFEHWENNHFVAINQFKINTPGAARKAIIPDIVLFVNGLPFCVIECKDVDVSDPLSEGINQIQRYANTRDDDFGVKEGEERLFHYNLFSIVTHGEEARFGTITGDFEYYLNWKDIFPTEYKTFDITAYSEEEKKRYEDNGLHKDPRVRQKVLMHGMLNKEIMLDVLKHFTLYKTLDTGVTAKIVCRYQQYRAVGKILDRLRQQGTGKHRSGVVWHTQGSGKSLTMVFLVRKLRSQKDLKDYKAILTIDRKDLEIQLSEDAKLTGEFKEKNIVSSRKELVLKLSGDESDLSMVMIHKFIQEEYKHSKAILKAFYEKGEVPEFKAFEEVNPSDRIVILIDEAHRTQGGDMGDNMFSAFPNAARIAFTGTPLLTERHKQKTHERFGESSEFIDTYKIKEAVDDRATLNIIYQGKTSLDKINDKEAFDRGFEDIFKERTKEEKAEIQKRYGGMQAYLESMDRLQKIAKDLVNHYIDEILPNGYKAMVVSSSIIAAARYENLIKKALQERLTIEKGKEEKDEELIQQIEFIESCTVVSKQDNNELGYISAARQKAKALKAVDNFKKDFDYSTDEEGNYLNPETGVAFLCVCDRLLTGFDAPIAQAMYLDKNIREHDLLQAISRVNRVKGQKSHGILVDYFGVSNHLKTALNIWGAEDEEDIKELLNYFKDINKEIPVLESRYNRMIQLFEDKGIKQFKAFVEQTMIDKDEEFQLAESCIDLAKSIPFRAQFDTYLKAFFDSLDLLFNSEVAKEYYIPAKRLGYLLMRIRDRYKDPTMDLKWAKAKVRKLIDTHLESLGINSKIPPVSLLSDDFGTELDKYGRTPKSKASEMEHAIRRHIKVNMDKDPALYKRFLKRMEEILDRYKENWEQIVEEFTYLRNDLAEGRENENEEPGLSPQELPFFDLIYIEAYDEKEIDADEKEAVKSLTIEVVELLREAINKPNFWKERTSEIRKLQGELDEKLLFTEVEAVSELHEKLSVEIMALAKKRHEELTGGE</sequence>
<dbReference type="PROSITE" id="PS51192">
    <property type="entry name" value="HELICASE_ATP_BIND_1"/>
    <property type="match status" value="1"/>
</dbReference>
<dbReference type="GO" id="GO:0009307">
    <property type="term" value="P:DNA restriction-modification system"/>
    <property type="evidence" value="ECO:0007669"/>
    <property type="project" value="UniProtKB-KW"/>
</dbReference>
<dbReference type="GO" id="GO:0005524">
    <property type="term" value="F:ATP binding"/>
    <property type="evidence" value="ECO:0007669"/>
    <property type="project" value="UniProtKB-KW"/>
</dbReference>
<dbReference type="SMART" id="SM00487">
    <property type="entry name" value="DEXDc"/>
    <property type="match status" value="1"/>
</dbReference>
<evidence type="ECO:0000256" key="10">
    <source>
        <dbReference type="RuleBase" id="RU364115"/>
    </source>
</evidence>
<comment type="subunit">
    <text evidence="10">The type I restriction/modification system is composed of three polypeptides R, M and S.</text>
</comment>
<evidence type="ECO:0000259" key="11">
    <source>
        <dbReference type="PROSITE" id="PS51192"/>
    </source>
</evidence>
<evidence type="ECO:0000256" key="2">
    <source>
        <dbReference type="ARBA" id="ARBA00008598"/>
    </source>
</evidence>
<dbReference type="NCBIfam" id="TIGR00348">
    <property type="entry name" value="hsdR"/>
    <property type="match status" value="1"/>
</dbReference>
<evidence type="ECO:0000256" key="3">
    <source>
        <dbReference type="ARBA" id="ARBA00022722"/>
    </source>
</evidence>
<accession>A0A554VJG8</accession>
<dbReference type="Pfam" id="PF22679">
    <property type="entry name" value="T1R_D3-like"/>
    <property type="match status" value="1"/>
</dbReference>
<dbReference type="InterPro" id="IPR007409">
    <property type="entry name" value="Restrct_endonuc_type1_HsdR_N"/>
</dbReference>
<dbReference type="Proteomes" id="UP000318833">
    <property type="component" value="Unassembled WGS sequence"/>
</dbReference>
<dbReference type="GO" id="GO:0003677">
    <property type="term" value="F:DNA binding"/>
    <property type="evidence" value="ECO:0007669"/>
    <property type="project" value="UniProtKB-KW"/>
</dbReference>
<keyword evidence="7 10" id="KW-0378">Hydrolase</keyword>
<dbReference type="Gene3D" id="3.40.50.300">
    <property type="entry name" value="P-loop containing nucleotide triphosphate hydrolases"/>
    <property type="match status" value="2"/>
</dbReference>
<keyword evidence="3" id="KW-0540">Nuclease</keyword>
<comment type="function">
    <text evidence="10">Subunit R is required for both nuclease and ATPase activities, but not for modification.</text>
</comment>
<evidence type="ECO:0000313" key="13">
    <source>
        <dbReference type="Proteomes" id="UP000318833"/>
    </source>
</evidence>
<organism evidence="12 13">
    <name type="scientific">Aquimarina algiphila</name>
    <dbReference type="NCBI Taxonomy" id="2047982"/>
    <lineage>
        <taxon>Bacteria</taxon>
        <taxon>Pseudomonadati</taxon>
        <taxon>Bacteroidota</taxon>
        <taxon>Flavobacteriia</taxon>
        <taxon>Flavobacteriales</taxon>
        <taxon>Flavobacteriaceae</taxon>
        <taxon>Aquimarina</taxon>
    </lineage>
</organism>
<keyword evidence="5 10" id="KW-0680">Restriction system</keyword>
<keyword evidence="9 10" id="KW-0238">DNA-binding</keyword>
<dbReference type="InterPro" id="IPR040980">
    <property type="entry name" value="SWI2_SNF2"/>
</dbReference>
<dbReference type="GO" id="GO:0009035">
    <property type="term" value="F:type I site-specific deoxyribonuclease activity"/>
    <property type="evidence" value="ECO:0007669"/>
    <property type="project" value="UniProtKB-EC"/>
</dbReference>
<dbReference type="InterPro" id="IPR004473">
    <property type="entry name" value="Restrct_endonuc_typeI_HsdR"/>
</dbReference>
<evidence type="ECO:0000256" key="1">
    <source>
        <dbReference type="ARBA" id="ARBA00000851"/>
    </source>
</evidence>
<protein>
    <recommendedName>
        <fullName evidence="10">Type I restriction enzyme endonuclease subunit</fullName>
        <shortName evidence="10">R protein</shortName>
        <ecNumber evidence="10">3.1.21.3</ecNumber>
    </recommendedName>
</protein>
<evidence type="ECO:0000256" key="8">
    <source>
        <dbReference type="ARBA" id="ARBA00022840"/>
    </source>
</evidence>
<evidence type="ECO:0000256" key="6">
    <source>
        <dbReference type="ARBA" id="ARBA00022759"/>
    </source>
</evidence>
<comment type="similarity">
    <text evidence="2 10">Belongs to the HsdR family.</text>
</comment>
<dbReference type="Pfam" id="PF04313">
    <property type="entry name" value="HSDR_N"/>
    <property type="match status" value="1"/>
</dbReference>